<protein>
    <submittedName>
        <fullName evidence="15">Ferredoxin reductase family protein</fullName>
    </submittedName>
</protein>
<evidence type="ECO:0000256" key="3">
    <source>
        <dbReference type="ARBA" id="ARBA00022630"/>
    </source>
</evidence>
<dbReference type="PRINTS" id="PR00409">
    <property type="entry name" value="PHDIOXRDTASE"/>
</dbReference>
<comment type="subcellular location">
    <subcellularLocation>
        <location evidence="2">Membrane</location>
        <topology evidence="2">Multi-pass membrane protein</topology>
    </subcellularLocation>
</comment>
<evidence type="ECO:0000256" key="10">
    <source>
        <dbReference type="ARBA" id="ARBA00023004"/>
    </source>
</evidence>
<evidence type="ECO:0000256" key="4">
    <source>
        <dbReference type="ARBA" id="ARBA00022692"/>
    </source>
</evidence>
<keyword evidence="16" id="KW-1185">Reference proteome</keyword>
<dbReference type="Gene3D" id="3.40.50.80">
    <property type="entry name" value="Nucleotide-binding domain of ferredoxin-NADP reductase (FNR) module"/>
    <property type="match status" value="1"/>
</dbReference>
<evidence type="ECO:0000256" key="8">
    <source>
        <dbReference type="ARBA" id="ARBA00022989"/>
    </source>
</evidence>
<keyword evidence="11" id="KW-0411">Iron-sulfur</keyword>
<comment type="cofactor">
    <cofactor evidence="1">
        <name>FAD</name>
        <dbReference type="ChEBI" id="CHEBI:57692"/>
    </cofactor>
</comment>
<feature type="transmembrane region" description="Helical" evidence="13">
    <location>
        <begin position="127"/>
        <end position="148"/>
    </location>
</feature>
<evidence type="ECO:0000256" key="1">
    <source>
        <dbReference type="ARBA" id="ARBA00001974"/>
    </source>
</evidence>
<dbReference type="CDD" id="cd06198">
    <property type="entry name" value="FNR_like_3"/>
    <property type="match status" value="1"/>
</dbReference>
<evidence type="ECO:0000256" key="13">
    <source>
        <dbReference type="SAM" id="Phobius"/>
    </source>
</evidence>
<keyword evidence="12 13" id="KW-0472">Membrane</keyword>
<evidence type="ECO:0000259" key="14">
    <source>
        <dbReference type="PROSITE" id="PS51384"/>
    </source>
</evidence>
<keyword evidence="6" id="KW-0479">Metal-binding</keyword>
<evidence type="ECO:0000256" key="11">
    <source>
        <dbReference type="ARBA" id="ARBA00023014"/>
    </source>
</evidence>
<comment type="caution">
    <text evidence="15">The sequence shown here is derived from an EMBL/GenBank/DDBJ whole genome shotgun (WGS) entry which is preliminary data.</text>
</comment>
<keyword evidence="5" id="KW-0001">2Fe-2S</keyword>
<evidence type="ECO:0000256" key="7">
    <source>
        <dbReference type="ARBA" id="ARBA00022827"/>
    </source>
</evidence>
<sequence length="438" mass="48575">MTTTARTRGLTTAQWLLALLGVNAMWVTDLLVMDGGLNDNLLTVLGRATGLYGALLLVFQLVLIARLPWLDRGLGMDGLTRWHRWTGFWVLWLLLAHVVFITLGYAASDGSPLLSELGTLVFDTDDVLKATVAMILLVVVAVTSARAARRRMRYETWHFVHLYAYLAVILGFLHQVTTGRDFVGSPIATAYWWTIYGAALAAVLLARVLLPLWRNARHQLRVYRVVAESPSVVSVYITGRRLAELPARAGQFFLWRFLTKDRWWEAHPYSLSAMPDGRGLRITVKALGDGSAWLRTLRPGTRVFAEGPYGSFTSNRRGRRGTLLIGGGVGITPIRALMEELRGDVTVVYRANQWEDTVLATELRHLAQRTGARLHMVVGPIDDKLLSAAHLAELVPDVRARDVFVCGPPGMTDAVLTTLRALDVPADQCHAERFAFAA</sequence>
<dbReference type="InterPro" id="IPR039261">
    <property type="entry name" value="FNR_nucleotide-bd"/>
</dbReference>
<feature type="transmembrane region" description="Helical" evidence="13">
    <location>
        <begin position="48"/>
        <end position="67"/>
    </location>
</feature>
<name>A0ABV6MIE8_9PSEU</name>
<organism evidence="15 16">
    <name type="scientific">Kutzneria chonburiensis</name>
    <dbReference type="NCBI Taxonomy" id="1483604"/>
    <lineage>
        <taxon>Bacteria</taxon>
        <taxon>Bacillati</taxon>
        <taxon>Actinomycetota</taxon>
        <taxon>Actinomycetes</taxon>
        <taxon>Pseudonocardiales</taxon>
        <taxon>Pseudonocardiaceae</taxon>
        <taxon>Kutzneria</taxon>
    </lineage>
</organism>
<dbReference type="RefSeq" id="WP_273944719.1">
    <property type="nucleotide sequence ID" value="NZ_CP097263.1"/>
</dbReference>
<dbReference type="Proteomes" id="UP001589810">
    <property type="component" value="Unassembled WGS sequence"/>
</dbReference>
<proteinExistence type="predicted"/>
<dbReference type="PROSITE" id="PS51384">
    <property type="entry name" value="FAD_FR"/>
    <property type="match status" value="1"/>
</dbReference>
<keyword evidence="8 13" id="KW-1133">Transmembrane helix</keyword>
<dbReference type="Pfam" id="PF00175">
    <property type="entry name" value="NAD_binding_1"/>
    <property type="match status" value="1"/>
</dbReference>
<evidence type="ECO:0000313" key="16">
    <source>
        <dbReference type="Proteomes" id="UP001589810"/>
    </source>
</evidence>
<feature type="transmembrane region" description="Helical" evidence="13">
    <location>
        <begin position="88"/>
        <end position="107"/>
    </location>
</feature>
<dbReference type="SUPFAM" id="SSF63380">
    <property type="entry name" value="Riboflavin synthase domain-like"/>
    <property type="match status" value="1"/>
</dbReference>
<keyword evidence="7" id="KW-0274">FAD</keyword>
<keyword evidence="10" id="KW-0408">Iron</keyword>
<dbReference type="InterPro" id="IPR050415">
    <property type="entry name" value="MRET"/>
</dbReference>
<evidence type="ECO:0000313" key="15">
    <source>
        <dbReference type="EMBL" id="MFC0540065.1"/>
    </source>
</evidence>
<evidence type="ECO:0000256" key="2">
    <source>
        <dbReference type="ARBA" id="ARBA00004141"/>
    </source>
</evidence>
<feature type="domain" description="FAD-binding FR-type" evidence="14">
    <location>
        <begin position="215"/>
        <end position="315"/>
    </location>
</feature>
<keyword evidence="3" id="KW-0285">Flavoprotein</keyword>
<keyword evidence="9" id="KW-0560">Oxidoreductase</keyword>
<dbReference type="Gene3D" id="2.40.30.10">
    <property type="entry name" value="Translation factors"/>
    <property type="match status" value="1"/>
</dbReference>
<dbReference type="PANTHER" id="PTHR47354">
    <property type="entry name" value="NADH OXIDOREDUCTASE HCR"/>
    <property type="match status" value="1"/>
</dbReference>
<dbReference type="InterPro" id="IPR001433">
    <property type="entry name" value="OxRdtase_FAD/NAD-bd"/>
</dbReference>
<gene>
    <name evidence="15" type="ORF">ACFFH7_01165</name>
</gene>
<evidence type="ECO:0000256" key="5">
    <source>
        <dbReference type="ARBA" id="ARBA00022714"/>
    </source>
</evidence>
<feature type="transmembrane region" description="Helical" evidence="13">
    <location>
        <begin position="190"/>
        <end position="210"/>
    </location>
</feature>
<dbReference type="InterPro" id="IPR013130">
    <property type="entry name" value="Fe3_Rdtase_TM_dom"/>
</dbReference>
<evidence type="ECO:0000256" key="12">
    <source>
        <dbReference type="ARBA" id="ARBA00023136"/>
    </source>
</evidence>
<evidence type="ECO:0000256" key="6">
    <source>
        <dbReference type="ARBA" id="ARBA00022723"/>
    </source>
</evidence>
<dbReference type="SUPFAM" id="SSF52343">
    <property type="entry name" value="Ferredoxin reductase-like, C-terminal NADP-linked domain"/>
    <property type="match status" value="1"/>
</dbReference>
<keyword evidence="4 13" id="KW-0812">Transmembrane</keyword>
<dbReference type="EMBL" id="JBHLUD010000001">
    <property type="protein sequence ID" value="MFC0540065.1"/>
    <property type="molecule type" value="Genomic_DNA"/>
</dbReference>
<evidence type="ECO:0000256" key="9">
    <source>
        <dbReference type="ARBA" id="ARBA00023002"/>
    </source>
</evidence>
<dbReference type="PANTHER" id="PTHR47354:SF8">
    <property type="entry name" value="1,2-PHENYLACETYL-COA EPOXIDASE, SUBUNIT E"/>
    <property type="match status" value="1"/>
</dbReference>
<accession>A0ABV6MIE8</accession>
<dbReference type="InterPro" id="IPR017938">
    <property type="entry name" value="Riboflavin_synthase-like_b-brl"/>
</dbReference>
<feature type="transmembrane region" description="Helical" evidence="13">
    <location>
        <begin position="160"/>
        <end position="178"/>
    </location>
</feature>
<dbReference type="SFLD" id="SFLDS00052">
    <property type="entry name" value="Ferric_Reductase_Domain"/>
    <property type="match status" value="1"/>
</dbReference>
<reference evidence="15 16" key="1">
    <citation type="submission" date="2024-09" db="EMBL/GenBank/DDBJ databases">
        <authorList>
            <person name="Sun Q."/>
            <person name="Mori K."/>
        </authorList>
    </citation>
    <scope>NUCLEOTIDE SEQUENCE [LARGE SCALE GENOMIC DNA]</scope>
    <source>
        <strain evidence="15 16">TBRC 1432</strain>
    </source>
</reference>
<dbReference type="Pfam" id="PF01794">
    <property type="entry name" value="Ferric_reduct"/>
    <property type="match status" value="1"/>
</dbReference>
<dbReference type="InterPro" id="IPR017927">
    <property type="entry name" value="FAD-bd_FR_type"/>
</dbReference>